<dbReference type="Pfam" id="PF25954">
    <property type="entry name" value="Beta-barrel_RND_2"/>
    <property type="match status" value="1"/>
</dbReference>
<dbReference type="InterPro" id="IPR058792">
    <property type="entry name" value="Beta-barrel_RND_2"/>
</dbReference>
<dbReference type="Gene3D" id="2.40.50.100">
    <property type="match status" value="1"/>
</dbReference>
<evidence type="ECO:0000313" key="6">
    <source>
        <dbReference type="Proteomes" id="UP001596978"/>
    </source>
</evidence>
<dbReference type="PANTHER" id="PTHR32347:SF23">
    <property type="entry name" value="BLL5650 PROTEIN"/>
    <property type="match status" value="1"/>
</dbReference>
<dbReference type="Gene3D" id="2.40.30.170">
    <property type="match status" value="1"/>
</dbReference>
<proteinExistence type="predicted"/>
<keyword evidence="6" id="KW-1185">Reference proteome</keyword>
<name>A0ABW3D481_9FLAO</name>
<dbReference type="SUPFAM" id="SSF111369">
    <property type="entry name" value="HlyD-like secretion proteins"/>
    <property type="match status" value="1"/>
</dbReference>
<gene>
    <name evidence="5" type="ORF">ACFQ1M_16365</name>
</gene>
<feature type="domain" description="CusB-like beta-barrel" evidence="4">
    <location>
        <begin position="232"/>
        <end position="296"/>
    </location>
</feature>
<evidence type="ECO:0000256" key="1">
    <source>
        <dbReference type="ARBA" id="ARBA00004196"/>
    </source>
</evidence>
<evidence type="ECO:0000259" key="4">
    <source>
        <dbReference type="Pfam" id="PF25954"/>
    </source>
</evidence>
<comment type="subcellular location">
    <subcellularLocation>
        <location evidence="1">Cell envelope</location>
    </subcellularLocation>
</comment>
<dbReference type="PROSITE" id="PS51257">
    <property type="entry name" value="PROKAR_LIPOPROTEIN"/>
    <property type="match status" value="1"/>
</dbReference>
<evidence type="ECO:0000313" key="5">
    <source>
        <dbReference type="EMBL" id="MFD0863791.1"/>
    </source>
</evidence>
<dbReference type="RefSeq" id="WP_386410188.1">
    <property type="nucleotide sequence ID" value="NZ_JBHTJH010000017.1"/>
</dbReference>
<comment type="caution">
    <text evidence="5">The sequence shown here is derived from an EMBL/GenBank/DDBJ whole genome shotgun (WGS) entry which is preliminary data.</text>
</comment>
<evidence type="ECO:0000256" key="2">
    <source>
        <dbReference type="ARBA" id="ARBA00023054"/>
    </source>
</evidence>
<organism evidence="5 6">
    <name type="scientific">Sungkyunkwania multivorans</name>
    <dbReference type="NCBI Taxonomy" id="1173618"/>
    <lineage>
        <taxon>Bacteria</taxon>
        <taxon>Pseudomonadati</taxon>
        <taxon>Bacteroidota</taxon>
        <taxon>Flavobacteriia</taxon>
        <taxon>Flavobacteriales</taxon>
        <taxon>Flavobacteriaceae</taxon>
        <taxon>Sungkyunkwania</taxon>
    </lineage>
</organism>
<feature type="coiled-coil region" evidence="3">
    <location>
        <begin position="151"/>
        <end position="189"/>
    </location>
</feature>
<keyword evidence="2 3" id="KW-0175">Coiled coil</keyword>
<dbReference type="PANTHER" id="PTHR32347">
    <property type="entry name" value="EFFLUX SYSTEM COMPONENT YKNX-RELATED"/>
    <property type="match status" value="1"/>
</dbReference>
<dbReference type="Gene3D" id="1.10.287.470">
    <property type="entry name" value="Helix hairpin bin"/>
    <property type="match status" value="1"/>
</dbReference>
<dbReference type="Proteomes" id="UP001596978">
    <property type="component" value="Unassembled WGS sequence"/>
</dbReference>
<evidence type="ECO:0000256" key="3">
    <source>
        <dbReference type="SAM" id="Coils"/>
    </source>
</evidence>
<accession>A0ABW3D481</accession>
<reference evidence="6" key="1">
    <citation type="journal article" date="2019" name="Int. J. Syst. Evol. Microbiol.">
        <title>The Global Catalogue of Microorganisms (GCM) 10K type strain sequencing project: providing services to taxonomists for standard genome sequencing and annotation.</title>
        <authorList>
            <consortium name="The Broad Institute Genomics Platform"/>
            <consortium name="The Broad Institute Genome Sequencing Center for Infectious Disease"/>
            <person name="Wu L."/>
            <person name="Ma J."/>
        </authorList>
    </citation>
    <scope>NUCLEOTIDE SEQUENCE [LARGE SCALE GENOMIC DNA]</scope>
    <source>
        <strain evidence="6">CCUG 62952</strain>
    </source>
</reference>
<dbReference type="InterPro" id="IPR050465">
    <property type="entry name" value="UPF0194_transport"/>
</dbReference>
<sequence>MKRIIILFSLLFALSCNNSQEKILPTNGSLTESVYSSVTIQPDSLYQVYAAVGGILDANLVDEGDLVFNGQPMMQIINSTPKLNMQNAKLAYELAKEKYNGKAAILEEIKDEIVSARLKFKNDSINFYRQKNLWNQNIGSKIEYENRKLTYELSTNNLNLLQSKYRRTEQELETQLKQAENNYKTAAITTRDFTVKSKINGKIYALYKNPGEVVNTMEPLAAVGCSDDFLIEMLVDEVDIVKLRVGQKTLVTLDAYNSKVFEATLTKIYPKKDERSQTFTVEAVFIEPPKVLYAGLAGEGNIIIAKKQDALSIPKEYLIDDSKVITENGEVNVEIGLQNLDRVEILSGIDENTYLLKPKE</sequence>
<dbReference type="EMBL" id="JBHTJH010000017">
    <property type="protein sequence ID" value="MFD0863791.1"/>
    <property type="molecule type" value="Genomic_DNA"/>
</dbReference>
<protein>
    <submittedName>
        <fullName evidence="5">Efflux RND transporter periplasmic adaptor subunit</fullName>
    </submittedName>
</protein>